<feature type="repeat" description="Solcar" evidence="9">
    <location>
        <begin position="247"/>
        <end position="362"/>
    </location>
</feature>
<evidence type="ECO:0000256" key="5">
    <source>
        <dbReference type="ARBA" id="ARBA00022737"/>
    </source>
</evidence>
<keyword evidence="7" id="KW-1133">Transmembrane helix</keyword>
<dbReference type="InterPro" id="IPR018108">
    <property type="entry name" value="MCP_transmembrane"/>
</dbReference>
<dbReference type="AlphaFoldDB" id="A0A2J6TM16"/>
<sequence>MSFGAALGASVREDFFQRKSASVVTCRDFGMCSWSWGLGCDVLLAGAFAAFTVDLLVYPLDTLKTRFQSPDYKKIYYDASRNTLNRRQLFRGLYQGVGSVILITIPSSGAFFTTYEAAKVLLSKANPTNNGSALVPQPFLHSAASATAELVSCFILTPAEVLKQNAQMIRRPAGASTSKVSTAFQPSVTLQALKQFQKPSQLWRGYTALAARNLPFTAMQFPMFEHLQESIKQYRKRSRAFTGGLLETALTTAVSAGSAGSLAAVITTPVDVVKTRIMLSAADERSEAAAKKEVEKAQKQGQSLDTLVSKKGVTKKSGLTVAREVMRESGVKGLFRGGTLRAAWTALGSGLYLGVYESGKVWLGDQHQRQKEDQ</sequence>
<evidence type="ECO:0000256" key="2">
    <source>
        <dbReference type="ARBA" id="ARBA00006375"/>
    </source>
</evidence>
<evidence type="ECO:0000256" key="6">
    <source>
        <dbReference type="ARBA" id="ARBA00022792"/>
    </source>
</evidence>
<organism evidence="11 12">
    <name type="scientific">Hyaloscypha bicolor E</name>
    <dbReference type="NCBI Taxonomy" id="1095630"/>
    <lineage>
        <taxon>Eukaryota</taxon>
        <taxon>Fungi</taxon>
        <taxon>Dikarya</taxon>
        <taxon>Ascomycota</taxon>
        <taxon>Pezizomycotina</taxon>
        <taxon>Leotiomycetes</taxon>
        <taxon>Helotiales</taxon>
        <taxon>Hyaloscyphaceae</taxon>
        <taxon>Hyaloscypha</taxon>
        <taxon>Hyaloscypha bicolor</taxon>
    </lineage>
</organism>
<comment type="subcellular location">
    <subcellularLocation>
        <location evidence="1">Membrane</location>
        <topology evidence="1">Multi-pass membrane protein</topology>
    </subcellularLocation>
</comment>
<dbReference type="SUPFAM" id="SSF103506">
    <property type="entry name" value="Mitochondrial carrier"/>
    <property type="match status" value="1"/>
</dbReference>
<dbReference type="OrthoDB" id="250329at2759"/>
<dbReference type="Pfam" id="PF00153">
    <property type="entry name" value="Mito_carr"/>
    <property type="match status" value="3"/>
</dbReference>
<comment type="similarity">
    <text evidence="2 10">Belongs to the mitochondrial carrier (TC 2.A.29) family.</text>
</comment>
<keyword evidence="4 9" id="KW-0812">Transmembrane</keyword>
<dbReference type="Gene3D" id="1.50.40.10">
    <property type="entry name" value="Mitochondrial carrier domain"/>
    <property type="match status" value="1"/>
</dbReference>
<proteinExistence type="inferred from homology"/>
<evidence type="ECO:0000256" key="1">
    <source>
        <dbReference type="ARBA" id="ARBA00004141"/>
    </source>
</evidence>
<reference evidence="11 12" key="1">
    <citation type="submission" date="2016-04" db="EMBL/GenBank/DDBJ databases">
        <title>A degradative enzymes factory behind the ericoid mycorrhizal symbiosis.</title>
        <authorList>
            <consortium name="DOE Joint Genome Institute"/>
            <person name="Martino E."/>
            <person name="Morin E."/>
            <person name="Grelet G."/>
            <person name="Kuo A."/>
            <person name="Kohler A."/>
            <person name="Daghino S."/>
            <person name="Barry K."/>
            <person name="Choi C."/>
            <person name="Cichocki N."/>
            <person name="Clum A."/>
            <person name="Copeland A."/>
            <person name="Hainaut M."/>
            <person name="Haridas S."/>
            <person name="Labutti K."/>
            <person name="Lindquist E."/>
            <person name="Lipzen A."/>
            <person name="Khouja H.-R."/>
            <person name="Murat C."/>
            <person name="Ohm R."/>
            <person name="Olson A."/>
            <person name="Spatafora J."/>
            <person name="Veneault-Fourrey C."/>
            <person name="Henrissat B."/>
            <person name="Grigoriev I."/>
            <person name="Martin F."/>
            <person name="Perotto S."/>
        </authorList>
    </citation>
    <scope>NUCLEOTIDE SEQUENCE [LARGE SCALE GENOMIC DNA]</scope>
    <source>
        <strain evidence="11 12">E</strain>
    </source>
</reference>
<feature type="repeat" description="Solcar" evidence="9">
    <location>
        <begin position="136"/>
        <end position="230"/>
    </location>
</feature>
<feature type="repeat" description="Solcar" evidence="9">
    <location>
        <begin position="37"/>
        <end position="121"/>
    </location>
</feature>
<dbReference type="PANTHER" id="PTHR45667">
    <property type="entry name" value="S-ADENOSYLMETHIONINE MITOCHONDRIAL CARRIER PROTEIN"/>
    <property type="match status" value="1"/>
</dbReference>
<keyword evidence="3 10" id="KW-0813">Transport</keyword>
<evidence type="ECO:0000256" key="7">
    <source>
        <dbReference type="ARBA" id="ARBA00022989"/>
    </source>
</evidence>
<keyword evidence="12" id="KW-1185">Reference proteome</keyword>
<dbReference type="InterPro" id="IPR023395">
    <property type="entry name" value="MCP_dom_sf"/>
</dbReference>
<evidence type="ECO:0000256" key="4">
    <source>
        <dbReference type="ARBA" id="ARBA00022692"/>
    </source>
</evidence>
<evidence type="ECO:0000256" key="10">
    <source>
        <dbReference type="RuleBase" id="RU000488"/>
    </source>
</evidence>
<keyword evidence="6" id="KW-0496">Mitochondrion</keyword>
<evidence type="ECO:0000313" key="11">
    <source>
        <dbReference type="EMBL" id="PMD64075.1"/>
    </source>
</evidence>
<keyword evidence="5" id="KW-0677">Repeat</keyword>
<name>A0A2J6TM16_9HELO</name>
<evidence type="ECO:0000256" key="8">
    <source>
        <dbReference type="ARBA" id="ARBA00023136"/>
    </source>
</evidence>
<keyword evidence="8 9" id="KW-0472">Membrane</keyword>
<dbReference type="RefSeq" id="XP_024740979.1">
    <property type="nucleotide sequence ID" value="XM_024882628.1"/>
</dbReference>
<dbReference type="GeneID" id="36590705"/>
<gene>
    <name evidence="11" type="ORF">K444DRAFT_626302</name>
</gene>
<evidence type="ECO:0000256" key="9">
    <source>
        <dbReference type="PROSITE-ProRule" id="PRU00282"/>
    </source>
</evidence>
<dbReference type="PROSITE" id="PS50920">
    <property type="entry name" value="SOLCAR"/>
    <property type="match status" value="3"/>
</dbReference>
<accession>A0A2J6TM16</accession>
<dbReference type="GO" id="GO:0016020">
    <property type="term" value="C:membrane"/>
    <property type="evidence" value="ECO:0007669"/>
    <property type="project" value="UniProtKB-SubCell"/>
</dbReference>
<dbReference type="EMBL" id="KZ613774">
    <property type="protein sequence ID" value="PMD64075.1"/>
    <property type="molecule type" value="Genomic_DNA"/>
</dbReference>
<keyword evidence="6" id="KW-0999">Mitochondrion inner membrane</keyword>
<protein>
    <submittedName>
        <fullName evidence="11">Mitochondrial carrier</fullName>
    </submittedName>
</protein>
<evidence type="ECO:0000256" key="3">
    <source>
        <dbReference type="ARBA" id="ARBA00022448"/>
    </source>
</evidence>
<dbReference type="Proteomes" id="UP000235371">
    <property type="component" value="Unassembled WGS sequence"/>
</dbReference>
<evidence type="ECO:0000313" key="12">
    <source>
        <dbReference type="Proteomes" id="UP000235371"/>
    </source>
</evidence>
<dbReference type="InParanoid" id="A0A2J6TM16"/>